<dbReference type="SUPFAM" id="SSF50249">
    <property type="entry name" value="Nucleic acid-binding proteins"/>
    <property type="match status" value="2"/>
</dbReference>
<accession>A0A7D5LY91</accession>
<dbReference type="PANTHER" id="PTHR13356">
    <property type="entry name" value="OB FOLD NUCLEIC ACID BINDING PROTEIN-RELATED"/>
    <property type="match status" value="1"/>
</dbReference>
<sequence>MSEFEDLINKFLEQKPELTKADLEEQIKQKKEKIGAGYLTDQGALFLIASDYGIALSEPQKLEISLKDLYAGAKEISLETRVLNLSPAKQFSRKDGSPFYLRTMTVYDTNSTASVKLWDEKANLPGVENLKPGDLIKIIKAYVKSDLDGSPTINIGSGSNIETTDTTSEIPTIDTITKDVSESQEGQKDLVISGTIDGVISGMEFTNSRGMPGKALRMRLKGKDGSGMRVVLWGKDESTIPNMISQSAKVRLLGVRVKSGNQGLEIHGNDATIVEIEGGKEAEPIITRIISISPSENGKNMIMAVDNKKNLFNISDFSNSTSICVEGDVIECMPSKVYGNSITLDENSFVRKLDNDESIPSLSQLRTKINDIKVDSSYCIEAIVLKVPQRREVQTKSGESIALSEMFVEDDTGQIWVKGWRNQARIIDKCELGEIISITGLNAKAGLEGRIELFVTPFSKITKKN</sequence>
<gene>
    <name evidence="2" type="ORF">C5F47_00505</name>
</gene>
<dbReference type="Proteomes" id="UP000509771">
    <property type="component" value="Chromosome"/>
</dbReference>
<dbReference type="PANTHER" id="PTHR13356:SF0">
    <property type="entry name" value="SOSS COMPLEX SUBUNIT B HOMOLOG"/>
    <property type="match status" value="1"/>
</dbReference>
<dbReference type="GeneID" id="56058444"/>
<keyword evidence="3" id="KW-1185">Reference proteome</keyword>
<dbReference type="CDD" id="cd04491">
    <property type="entry name" value="SoSSB_OBF"/>
    <property type="match status" value="1"/>
</dbReference>
<dbReference type="GO" id="GO:0003677">
    <property type="term" value="F:DNA binding"/>
    <property type="evidence" value="ECO:0007669"/>
    <property type="project" value="UniProtKB-KW"/>
</dbReference>
<reference evidence="2 3" key="1">
    <citation type="submission" date="2018-02" db="EMBL/GenBank/DDBJ databases">
        <title>Complete genome of Nitrosopumilus cobalaminigenes HCA1.</title>
        <authorList>
            <person name="Qin W."/>
            <person name="Zheng Y."/>
            <person name="Stahl D.A."/>
        </authorList>
    </citation>
    <scope>NUCLEOTIDE SEQUENCE [LARGE SCALE GENOMIC DNA]</scope>
    <source>
        <strain evidence="2 3">HCA1</strain>
    </source>
</reference>
<evidence type="ECO:0000313" key="2">
    <source>
        <dbReference type="EMBL" id="QLH02173.1"/>
    </source>
</evidence>
<keyword evidence="1 2" id="KW-0238">DNA-binding</keyword>
<evidence type="ECO:0000313" key="3">
    <source>
        <dbReference type="Proteomes" id="UP000509771"/>
    </source>
</evidence>
<evidence type="ECO:0000256" key="1">
    <source>
        <dbReference type="ARBA" id="ARBA00023125"/>
    </source>
</evidence>
<dbReference type="EMBL" id="CP026993">
    <property type="protein sequence ID" value="QLH02173.1"/>
    <property type="molecule type" value="Genomic_DNA"/>
</dbReference>
<dbReference type="GO" id="GO:0010212">
    <property type="term" value="P:response to ionizing radiation"/>
    <property type="evidence" value="ECO:0007669"/>
    <property type="project" value="TreeGrafter"/>
</dbReference>
<name>A0A7D5LY91_9ARCH</name>
<dbReference type="GO" id="GO:0000724">
    <property type="term" value="P:double-strand break repair via homologous recombination"/>
    <property type="evidence" value="ECO:0007669"/>
    <property type="project" value="TreeGrafter"/>
</dbReference>
<dbReference type="KEGG" id="ncl:C5F47_00505"/>
<dbReference type="AlphaFoldDB" id="A0A7D5LY91"/>
<organism evidence="2 3">
    <name type="scientific">Nitrosopumilus cobalaminigenes</name>
    <dbReference type="NCBI Taxonomy" id="1470066"/>
    <lineage>
        <taxon>Archaea</taxon>
        <taxon>Nitrososphaerota</taxon>
        <taxon>Nitrososphaeria</taxon>
        <taxon>Nitrosopumilales</taxon>
        <taxon>Nitrosopumilaceae</taxon>
        <taxon>Nitrosopumilus</taxon>
    </lineage>
</organism>
<dbReference type="Gene3D" id="2.40.50.140">
    <property type="entry name" value="Nucleic acid-binding proteins"/>
    <property type="match status" value="3"/>
</dbReference>
<dbReference type="RefSeq" id="WP_179360979.1">
    <property type="nucleotide sequence ID" value="NZ_CP026993.1"/>
</dbReference>
<dbReference type="OrthoDB" id="6262at2157"/>
<protein>
    <submittedName>
        <fullName evidence="2">Single-stranded DNA-binding protein</fullName>
    </submittedName>
</protein>
<dbReference type="InterPro" id="IPR012340">
    <property type="entry name" value="NA-bd_OB-fold"/>
</dbReference>
<dbReference type="InterPro" id="IPR051231">
    <property type="entry name" value="SOSS-B"/>
</dbReference>
<proteinExistence type="predicted"/>